<reference evidence="2" key="1">
    <citation type="submission" date="2019-02" db="EMBL/GenBank/DDBJ databases">
        <title>Draft genome sequence of Sphaerospermopsis reniformis NIES-1949.</title>
        <authorList>
            <person name="Yamaguchi H."/>
            <person name="Suzuki S."/>
            <person name="Kawachi M."/>
        </authorList>
    </citation>
    <scope>NUCLEOTIDE SEQUENCE [LARGE SCALE GENOMIC DNA]</scope>
    <source>
        <strain evidence="2">NIES-1949</strain>
    </source>
</reference>
<dbReference type="AlphaFoldDB" id="A0A479ZUP7"/>
<accession>A0A479ZUP7</accession>
<evidence type="ECO:0000313" key="2">
    <source>
        <dbReference type="Proteomes" id="UP000300142"/>
    </source>
</evidence>
<evidence type="ECO:0008006" key="3">
    <source>
        <dbReference type="Google" id="ProtNLM"/>
    </source>
</evidence>
<dbReference type="InterPro" id="IPR011042">
    <property type="entry name" value="6-blade_b-propeller_TolB-like"/>
</dbReference>
<sequence length="147" mass="15678">MFTSNATNLVSGDTNNSYDVFVKDLTTNTITRVSTASNGTQGNIDSGDASISANGRYVVFESTATNLVSNDYNYTRDVFVKDLTTGITTRVSTAADGTEGDGYSEKTAISADGRYVVFSSLASNLVSGDTNNDYDVFVKDLLTKTQI</sequence>
<dbReference type="InterPro" id="IPR011659">
    <property type="entry name" value="WD40"/>
</dbReference>
<keyword evidence="2" id="KW-1185">Reference proteome</keyword>
<dbReference type="Gene3D" id="2.120.10.30">
    <property type="entry name" value="TolB, C-terminal domain"/>
    <property type="match status" value="1"/>
</dbReference>
<gene>
    <name evidence="1" type="ORF">SR1949_00630</name>
</gene>
<evidence type="ECO:0000313" key="1">
    <source>
        <dbReference type="EMBL" id="GCL34971.1"/>
    </source>
</evidence>
<dbReference type="EMBL" id="BJCE01000001">
    <property type="protein sequence ID" value="GCL34971.1"/>
    <property type="molecule type" value="Genomic_DNA"/>
</dbReference>
<dbReference type="Proteomes" id="UP000300142">
    <property type="component" value="Unassembled WGS sequence"/>
</dbReference>
<proteinExistence type="predicted"/>
<comment type="caution">
    <text evidence="1">The sequence shown here is derived from an EMBL/GenBank/DDBJ whole genome shotgun (WGS) entry which is preliminary data.</text>
</comment>
<protein>
    <recommendedName>
        <fullName evidence="3">WD40 domain-containing protein</fullName>
    </recommendedName>
</protein>
<dbReference type="Pfam" id="PF07676">
    <property type="entry name" value="PD40"/>
    <property type="match status" value="1"/>
</dbReference>
<organism evidence="1 2">
    <name type="scientific">Sphaerospermopsis reniformis</name>
    <dbReference type="NCBI Taxonomy" id="531300"/>
    <lineage>
        <taxon>Bacteria</taxon>
        <taxon>Bacillati</taxon>
        <taxon>Cyanobacteriota</taxon>
        <taxon>Cyanophyceae</taxon>
        <taxon>Nostocales</taxon>
        <taxon>Aphanizomenonaceae</taxon>
        <taxon>Sphaerospermopsis</taxon>
    </lineage>
</organism>
<dbReference type="SUPFAM" id="SSF69304">
    <property type="entry name" value="Tricorn protease N-terminal domain"/>
    <property type="match status" value="1"/>
</dbReference>
<name>A0A479ZUP7_9CYAN</name>